<keyword evidence="4" id="KW-1185">Reference proteome</keyword>
<reference evidence="3" key="1">
    <citation type="submission" date="2020-11" db="EMBL/GenBank/DDBJ databases">
        <authorList>
            <consortium name="DOE Joint Genome Institute"/>
            <person name="Ahrendt S."/>
            <person name="Riley R."/>
            <person name="Andreopoulos W."/>
            <person name="Labutti K."/>
            <person name="Pangilinan J."/>
            <person name="Ruiz-Duenas F.J."/>
            <person name="Barrasa J.M."/>
            <person name="Sanchez-Garcia M."/>
            <person name="Camarero S."/>
            <person name="Miyauchi S."/>
            <person name="Serrano A."/>
            <person name="Linde D."/>
            <person name="Babiker R."/>
            <person name="Drula E."/>
            <person name="Ayuso-Fernandez I."/>
            <person name="Pacheco R."/>
            <person name="Padilla G."/>
            <person name="Ferreira P."/>
            <person name="Barriuso J."/>
            <person name="Kellner H."/>
            <person name="Castanera R."/>
            <person name="Alfaro M."/>
            <person name="Ramirez L."/>
            <person name="Pisabarro A.G."/>
            <person name="Kuo A."/>
            <person name="Tritt A."/>
            <person name="Lipzen A."/>
            <person name="He G."/>
            <person name="Yan M."/>
            <person name="Ng V."/>
            <person name="Cullen D."/>
            <person name="Martin F."/>
            <person name="Rosso M.-N."/>
            <person name="Henrissat B."/>
            <person name="Hibbett D."/>
            <person name="Martinez A.T."/>
            <person name="Grigoriev I.V."/>
        </authorList>
    </citation>
    <scope>NUCLEOTIDE SEQUENCE</scope>
    <source>
        <strain evidence="3">MF-IS2</strain>
    </source>
</reference>
<dbReference type="Pfam" id="PF03235">
    <property type="entry name" value="GmrSD_N"/>
    <property type="match status" value="1"/>
</dbReference>
<name>A0A9P5WZX4_9AGAR</name>
<feature type="compositionally biased region" description="Low complexity" evidence="1">
    <location>
        <begin position="1"/>
        <end position="15"/>
    </location>
</feature>
<feature type="non-terminal residue" evidence="3">
    <location>
        <position position="389"/>
    </location>
</feature>
<dbReference type="EMBL" id="MU151704">
    <property type="protein sequence ID" value="KAF9442099.1"/>
    <property type="molecule type" value="Genomic_DNA"/>
</dbReference>
<protein>
    <recommendedName>
        <fullName evidence="2">GmrSD restriction endonucleases N-terminal domain-containing protein</fullName>
    </recommendedName>
</protein>
<feature type="non-terminal residue" evidence="3">
    <location>
        <position position="1"/>
    </location>
</feature>
<dbReference type="PANTHER" id="PTHR39639:SF1">
    <property type="entry name" value="DUF262 DOMAIN-CONTAINING PROTEIN"/>
    <property type="match status" value="1"/>
</dbReference>
<evidence type="ECO:0000259" key="2">
    <source>
        <dbReference type="Pfam" id="PF03235"/>
    </source>
</evidence>
<accession>A0A9P5WZX4</accession>
<dbReference type="Proteomes" id="UP000807342">
    <property type="component" value="Unassembled WGS sequence"/>
</dbReference>
<proteinExistence type="predicted"/>
<gene>
    <name evidence="3" type="ORF">P691DRAFT_638967</name>
</gene>
<evidence type="ECO:0000256" key="1">
    <source>
        <dbReference type="SAM" id="MobiDB-lite"/>
    </source>
</evidence>
<evidence type="ECO:0000313" key="3">
    <source>
        <dbReference type="EMBL" id="KAF9442099.1"/>
    </source>
</evidence>
<feature type="domain" description="GmrSD restriction endonucleases N-terminal" evidence="2">
    <location>
        <begin position="60"/>
        <end position="206"/>
    </location>
</feature>
<dbReference type="AlphaFoldDB" id="A0A9P5WZX4"/>
<dbReference type="OrthoDB" id="5419821at2759"/>
<dbReference type="PANTHER" id="PTHR39639">
    <property type="entry name" value="CHROMOSOME 16, WHOLE GENOME SHOTGUN SEQUENCE"/>
    <property type="match status" value="1"/>
</dbReference>
<comment type="caution">
    <text evidence="3">The sequence shown here is derived from an EMBL/GenBank/DDBJ whole genome shotgun (WGS) entry which is preliminary data.</text>
</comment>
<sequence>DDEYSSLSDIDSALSPDDDDDYAAPVKLRRAKKADKGGGYVIKDALKAPRATTYTAQALFDQIVSGDIDLDPEYQRDVVWPEAKQVGLIDSIFRNFYIPPVIFSVNAHDDGSENKICIDGKQRLTSIYRFMLGLIHRDSTGERYWYKGSPTPESGKKKKRNILPDKYRRLFANKQVVCVEYSDINDNDEREIFQRVQLGMALTPAEKLAVVKTPRADFIRTLQSKFFREDDRGLGSLDWDRSRGTDFRCLATILWCIDRYTLHPSNFSNTGSVTQLESFLTESTPVDQSWRKRVTRTFEIFQSMVENKDTAISGVFRMAASEFNTSASSRTKVSPIEFICITLLVFVWHEKLNVPAMANAIKDMRREVRREHVDIRMNTKVGKTMITFL</sequence>
<dbReference type="InterPro" id="IPR004919">
    <property type="entry name" value="GmrSD_N"/>
</dbReference>
<organism evidence="3 4">
    <name type="scientific">Macrolepiota fuliginosa MF-IS2</name>
    <dbReference type="NCBI Taxonomy" id="1400762"/>
    <lineage>
        <taxon>Eukaryota</taxon>
        <taxon>Fungi</taxon>
        <taxon>Dikarya</taxon>
        <taxon>Basidiomycota</taxon>
        <taxon>Agaricomycotina</taxon>
        <taxon>Agaricomycetes</taxon>
        <taxon>Agaricomycetidae</taxon>
        <taxon>Agaricales</taxon>
        <taxon>Agaricineae</taxon>
        <taxon>Agaricaceae</taxon>
        <taxon>Macrolepiota</taxon>
    </lineage>
</organism>
<feature type="region of interest" description="Disordered" evidence="1">
    <location>
        <begin position="1"/>
        <end position="22"/>
    </location>
</feature>
<evidence type="ECO:0000313" key="4">
    <source>
        <dbReference type="Proteomes" id="UP000807342"/>
    </source>
</evidence>